<dbReference type="OrthoDB" id="5983569at2759"/>
<dbReference type="PANTHER" id="PTHR24033:SF151">
    <property type="entry name" value="NOTCH 2"/>
    <property type="match status" value="1"/>
</dbReference>
<dbReference type="InterPro" id="IPR013320">
    <property type="entry name" value="ConA-like_dom_sf"/>
</dbReference>
<feature type="disulfide bond" evidence="4">
    <location>
        <begin position="920"/>
        <end position="930"/>
    </location>
</feature>
<evidence type="ECO:0000256" key="1">
    <source>
        <dbReference type="ARBA" id="ARBA00022536"/>
    </source>
</evidence>
<dbReference type="Pfam" id="PF12661">
    <property type="entry name" value="hEGF"/>
    <property type="match status" value="2"/>
</dbReference>
<feature type="disulfide bond" evidence="4">
    <location>
        <begin position="905"/>
        <end position="914"/>
    </location>
</feature>
<feature type="disulfide bond" evidence="4">
    <location>
        <begin position="1184"/>
        <end position="1193"/>
    </location>
</feature>
<evidence type="ECO:0000256" key="5">
    <source>
        <dbReference type="PROSITE-ProRule" id="PRU00122"/>
    </source>
</evidence>
<dbReference type="GO" id="GO:0005509">
    <property type="term" value="F:calcium ion binding"/>
    <property type="evidence" value="ECO:0007669"/>
    <property type="project" value="InterPro"/>
</dbReference>
<dbReference type="SMART" id="SM00282">
    <property type="entry name" value="LamG"/>
    <property type="match status" value="3"/>
</dbReference>
<feature type="disulfide bond" evidence="4">
    <location>
        <begin position="296"/>
        <end position="305"/>
    </location>
</feature>
<feature type="disulfide bond" evidence="4">
    <location>
        <begin position="229"/>
        <end position="239"/>
    </location>
</feature>
<dbReference type="SUPFAM" id="SSF49899">
    <property type="entry name" value="Concanavalin A-like lectins/glucanases"/>
    <property type="match status" value="3"/>
</dbReference>
<dbReference type="PROSITE" id="PS01187">
    <property type="entry name" value="EGF_CA"/>
    <property type="match status" value="1"/>
</dbReference>
<dbReference type="SMART" id="SM00181">
    <property type="entry name" value="EGF"/>
    <property type="match status" value="9"/>
</dbReference>
<dbReference type="PROSITE" id="PS00010">
    <property type="entry name" value="ASX_HYDROXYL"/>
    <property type="match status" value="1"/>
</dbReference>
<dbReference type="InterPro" id="IPR013032">
    <property type="entry name" value="EGF-like_CS"/>
</dbReference>
<evidence type="ECO:0000313" key="7">
    <source>
        <dbReference type="Proteomes" id="UP001152795"/>
    </source>
</evidence>
<feature type="disulfide bond" evidence="4">
    <location>
        <begin position="338"/>
        <end position="347"/>
    </location>
</feature>
<dbReference type="CDD" id="cd00054">
    <property type="entry name" value="EGF_CA"/>
    <property type="match status" value="4"/>
</dbReference>
<keyword evidence="2" id="KW-0677">Repeat</keyword>
<evidence type="ECO:0000256" key="2">
    <source>
        <dbReference type="ARBA" id="ARBA00022737"/>
    </source>
</evidence>
<gene>
    <name evidence="6" type="ORF">PACLA_8A063298</name>
</gene>
<sequence length="1425" mass="153818">MGRLFWLILLSICSIGHLSSGQNVGNTQRTLLLPECSTACPSNKRCVQDNATVVWELFSSNECKSYLACYGSNSDYPDDTTTKLNIFVGRFHPIVIALGSSVYFEGKYTNPIFRPFTVYNVSQAMFLACQNATQAVGMLTSTIKVPDMFVSSVGYKFFIAKGRSSYFPCNVGLRLHINVIDATNCSGGTSGEKLCSGKGSCISESFTGDMHCECCSGYTGRFCEELNACSVDPCQRGNCSDVVAGHSEAFNCTCEAGYTGQQCDIDIDECDLPENRDACKNGGFCDDAVNAYVCLCLSGFHGEQCQFVSNMCDLIKPCKNNANCSRVGVFKESYVCHCAPGFYGHNCTLNTTTSSLVAQLSSISKTSQPASSLVSSVPHSSTSSPKGTSSSYFVSVFQSTANTASQFHSSVKTNPGTEATTDLLTPILATSSLTMPRSSDNPISRQSALSQMTSVSDSQSLVINTIAHSSMSQISDIISLISSVYQSTTMNLGDSISTIRTTDTTVAPSTSSSDYSLADVLTSSRYSTDFTLSRTTVPTIRNLPSSNLDLPSSSTNQLATNLHQTSSIGVSPSTIVTPLVSPSYHFSSPSSKPSVTMATSMVTYPNLANTPTPTLPSITQGNTHPSPLIPSSLVSPSVTMVTPLSTVVPTLPPLENQTCADSPCGEYGVCTNRDSSASGLPFHCDCRHPTVGPVCTTDLELHFPHFNGNAYIEYKPIAFGSSVNKFVISFRTHADGTILFSGHTTYRDFIKLEVVGGLLRFSVDAGDKVVSVTSQENVANGNTTSASFGYDTRTGSVFMSVNNGAEQRVTTRGQLRDVQLYNPLYLGGIIPVVYTQSKPDVGVITPFVGCVRELEFNERAIELSDAADWRNISECDLPACRAMPCKNAGFCVQNNEDISDYTCQCSYPFSGKNCEEKYACAVNICNGGKCFNTSVSGVECLCSFGRSGVSCNQDIEVTIPIFSVVKNHSSYLQYLSPRGAVNQLDIRMEINFMNNTRSRGVGLLFYVGLHDHLSVGSDGDYLALGVVNNRMVLQFNLGSGAANLTSDPLSSDQEWFTILAGRKGRDGYLYVDNQVKEASSPPPLEGLNVFGHLYIGGVPEFSMLNSEVIFTEGFRGSIKDPKLRTGASNAWVSLSTEHSTNTTNFAPVISGLNIQDQKVNACVVGACLNNGSCESLGASYVCRCRPEWSGMTCNDTSVPCRDYNPCYGRSTCRMRDSGFRCDCPPGKAGRYCENDLNITTPSFGEYSYLSFSLAKIKIHSQTSITVAFSTPAVNGILFYVTRDITSLSGDFLSITLHDRHVYLIYNLGTGIARCRSQNEILLNQNNSITVTRDGKRSKLELNGSETTCRSRGGATQLNVASVFYLGGVPDLSQVQPMAYENARDLRDFTGCVEQLTINGHSFDLTQRGVLDGRNIMNCDTNQLQV</sequence>
<feature type="disulfide bond" evidence="5">
    <location>
        <begin position="1391"/>
        <end position="1418"/>
    </location>
</feature>
<dbReference type="PROSITE" id="PS50025">
    <property type="entry name" value="LAM_G_DOMAIN"/>
    <property type="match status" value="3"/>
</dbReference>
<keyword evidence="1 4" id="KW-0245">EGF-like domain</keyword>
<dbReference type="InterPro" id="IPR000742">
    <property type="entry name" value="EGF"/>
</dbReference>
<dbReference type="InterPro" id="IPR001791">
    <property type="entry name" value="Laminin_G"/>
</dbReference>
<feature type="disulfide bond" evidence="4">
    <location>
        <begin position="686"/>
        <end position="695"/>
    </location>
</feature>
<proteinExistence type="predicted"/>
<dbReference type="InterPro" id="IPR051830">
    <property type="entry name" value="NOTCH_homolog"/>
</dbReference>
<feature type="disulfide bond" evidence="4">
    <location>
        <begin position="254"/>
        <end position="263"/>
    </location>
</feature>
<dbReference type="Pfam" id="PF00054">
    <property type="entry name" value="Laminin_G_1"/>
    <property type="match status" value="2"/>
</dbReference>
<dbReference type="PROSITE" id="PS50026">
    <property type="entry name" value="EGF_3"/>
    <property type="match status" value="9"/>
</dbReference>
<dbReference type="CDD" id="cd00110">
    <property type="entry name" value="LamG"/>
    <property type="match status" value="3"/>
</dbReference>
<organism evidence="6 7">
    <name type="scientific">Paramuricea clavata</name>
    <name type="common">Red gorgonian</name>
    <name type="synonym">Violescent sea-whip</name>
    <dbReference type="NCBI Taxonomy" id="317549"/>
    <lineage>
        <taxon>Eukaryota</taxon>
        <taxon>Metazoa</taxon>
        <taxon>Cnidaria</taxon>
        <taxon>Anthozoa</taxon>
        <taxon>Octocorallia</taxon>
        <taxon>Malacalcyonacea</taxon>
        <taxon>Plexauridae</taxon>
        <taxon>Paramuricea</taxon>
    </lineage>
</organism>
<dbReference type="Proteomes" id="UP001152795">
    <property type="component" value="Unassembled WGS sequence"/>
</dbReference>
<dbReference type="PROSITE" id="PS01186">
    <property type="entry name" value="EGF_2"/>
    <property type="match status" value="5"/>
</dbReference>
<comment type="caution">
    <text evidence="4">Lacks conserved residue(s) required for the propagation of feature annotation.</text>
</comment>
<dbReference type="InterPro" id="IPR000152">
    <property type="entry name" value="EGF-type_Asp/Asn_hydroxyl_site"/>
</dbReference>
<evidence type="ECO:0000313" key="6">
    <source>
        <dbReference type="EMBL" id="CAB3987286.1"/>
    </source>
</evidence>
<evidence type="ECO:0000256" key="4">
    <source>
        <dbReference type="PROSITE-ProRule" id="PRU00076"/>
    </source>
</evidence>
<keyword evidence="7" id="KW-1185">Reference proteome</keyword>
<feature type="disulfide bond" evidence="4">
    <location>
        <begin position="195"/>
        <end position="212"/>
    </location>
</feature>
<protein>
    <submittedName>
        <fullName evidence="6">Eyes shut homolog</fullName>
    </submittedName>
</protein>
<feature type="disulfide bond" evidence="4">
    <location>
        <begin position="942"/>
        <end position="951"/>
    </location>
</feature>
<dbReference type="InterPro" id="IPR001881">
    <property type="entry name" value="EGF-like_Ca-bd_dom"/>
</dbReference>
<dbReference type="PROSITE" id="PS00022">
    <property type="entry name" value="EGF_1"/>
    <property type="match status" value="9"/>
</dbReference>
<dbReference type="InterPro" id="IPR018097">
    <property type="entry name" value="EGF_Ca-bd_CS"/>
</dbReference>
<dbReference type="Gene3D" id="2.60.120.200">
    <property type="match status" value="3"/>
</dbReference>
<feature type="disulfide bond" evidence="4">
    <location>
        <begin position="1223"/>
        <end position="1232"/>
    </location>
</feature>
<name>A0A7D9DL47_PARCT</name>
<dbReference type="EMBL" id="CACRXK020001149">
    <property type="protein sequence ID" value="CAB3987286.1"/>
    <property type="molecule type" value="Genomic_DNA"/>
</dbReference>
<evidence type="ECO:0000256" key="3">
    <source>
        <dbReference type="ARBA" id="ARBA00023157"/>
    </source>
</evidence>
<dbReference type="PANTHER" id="PTHR24033">
    <property type="entry name" value="EGF-LIKE DOMAIN-CONTAINING PROTEIN"/>
    <property type="match status" value="1"/>
</dbReference>
<dbReference type="Pfam" id="PF02210">
    <property type="entry name" value="Laminin_G_2"/>
    <property type="match status" value="1"/>
</dbReference>
<keyword evidence="3 4" id="KW-1015">Disulfide bond</keyword>
<feature type="disulfide bond" evidence="4">
    <location>
        <begin position="214"/>
        <end position="223"/>
    </location>
</feature>
<comment type="caution">
    <text evidence="6">The sequence shown here is derived from an EMBL/GenBank/DDBJ whole genome shotgun (WGS) entry which is preliminary data.</text>
</comment>
<dbReference type="Gene3D" id="2.10.25.10">
    <property type="entry name" value="Laminin"/>
    <property type="match status" value="6"/>
</dbReference>
<accession>A0A7D9DL47</accession>
<dbReference type="SMART" id="SM00179">
    <property type="entry name" value="EGF_CA"/>
    <property type="match status" value="5"/>
</dbReference>
<reference evidence="6" key="1">
    <citation type="submission" date="2020-04" db="EMBL/GenBank/DDBJ databases">
        <authorList>
            <person name="Alioto T."/>
            <person name="Alioto T."/>
            <person name="Gomez Garrido J."/>
        </authorList>
    </citation>
    <scope>NUCLEOTIDE SEQUENCE</scope>
    <source>
        <strain evidence="6">A484AB</strain>
    </source>
</reference>
<dbReference type="SUPFAM" id="SSF57196">
    <property type="entry name" value="EGF/Laminin"/>
    <property type="match status" value="5"/>
</dbReference>